<dbReference type="InterPro" id="IPR045210">
    <property type="entry name" value="RING-Ubox_PUB"/>
</dbReference>
<feature type="compositionally biased region" description="Basic and acidic residues" evidence="6">
    <location>
        <begin position="77"/>
        <end position="89"/>
    </location>
</feature>
<dbReference type="InterPro" id="IPR016024">
    <property type="entry name" value="ARM-type_fold"/>
</dbReference>
<accession>A0A6A2XXP7</accession>
<comment type="caution">
    <text evidence="8">The sequence shown here is derived from an EMBL/GenBank/DDBJ whole genome shotgun (WGS) entry which is preliminary data.</text>
</comment>
<evidence type="ECO:0000256" key="2">
    <source>
        <dbReference type="ARBA" id="ARBA00004906"/>
    </source>
</evidence>
<dbReference type="PANTHER" id="PTHR35549">
    <property type="entry name" value="OS04G0584500 PROTEIN"/>
    <property type="match status" value="1"/>
</dbReference>
<feature type="region of interest" description="Disordered" evidence="6">
    <location>
        <begin position="36"/>
        <end position="92"/>
    </location>
</feature>
<evidence type="ECO:0000256" key="1">
    <source>
        <dbReference type="ARBA" id="ARBA00000900"/>
    </source>
</evidence>
<dbReference type="GO" id="GO:0061630">
    <property type="term" value="F:ubiquitin protein ligase activity"/>
    <property type="evidence" value="ECO:0007669"/>
    <property type="project" value="UniProtKB-EC"/>
</dbReference>
<proteinExistence type="predicted"/>
<evidence type="ECO:0000313" key="9">
    <source>
        <dbReference type="Proteomes" id="UP000436088"/>
    </source>
</evidence>
<dbReference type="Pfam" id="PF23628">
    <property type="entry name" value="ARM_LIN_C"/>
    <property type="match status" value="1"/>
</dbReference>
<keyword evidence="9" id="KW-1185">Reference proteome</keyword>
<dbReference type="SMART" id="SM00504">
    <property type="entry name" value="Ubox"/>
    <property type="match status" value="1"/>
</dbReference>
<dbReference type="SUPFAM" id="SSF57850">
    <property type="entry name" value="RING/U-box"/>
    <property type="match status" value="1"/>
</dbReference>
<comment type="catalytic activity">
    <reaction evidence="1">
        <text>S-ubiquitinyl-[E2 ubiquitin-conjugating enzyme]-L-cysteine + [acceptor protein]-L-lysine = [E2 ubiquitin-conjugating enzyme]-L-cysteine + N(6)-ubiquitinyl-[acceptor protein]-L-lysine.</text>
        <dbReference type="EC" id="2.3.2.27"/>
    </reaction>
</comment>
<dbReference type="CDD" id="cd16664">
    <property type="entry name" value="RING-Ubox_PUB"/>
    <property type="match status" value="1"/>
</dbReference>
<protein>
    <recommendedName>
        <fullName evidence="3">RING-type E3 ubiquitin transferase</fullName>
        <ecNumber evidence="3">2.3.2.27</ecNumber>
    </recommendedName>
</protein>
<feature type="domain" description="U-box" evidence="7">
    <location>
        <begin position="315"/>
        <end position="390"/>
    </location>
</feature>
<dbReference type="InterPro" id="IPR003613">
    <property type="entry name" value="Ubox_domain"/>
</dbReference>
<reference evidence="8" key="1">
    <citation type="submission" date="2019-09" db="EMBL/GenBank/DDBJ databases">
        <title>Draft genome information of white flower Hibiscus syriacus.</title>
        <authorList>
            <person name="Kim Y.-M."/>
        </authorList>
    </citation>
    <scope>NUCLEOTIDE SEQUENCE [LARGE SCALE GENOMIC DNA]</scope>
    <source>
        <strain evidence="8">YM2019G1</strain>
    </source>
</reference>
<dbReference type="Gene3D" id="3.30.40.10">
    <property type="entry name" value="Zinc/RING finger domain, C3HC4 (zinc finger)"/>
    <property type="match status" value="1"/>
</dbReference>
<dbReference type="EC" id="2.3.2.27" evidence="3"/>
<evidence type="ECO:0000256" key="4">
    <source>
        <dbReference type="ARBA" id="ARBA00022679"/>
    </source>
</evidence>
<dbReference type="GO" id="GO:0016567">
    <property type="term" value="P:protein ubiquitination"/>
    <property type="evidence" value="ECO:0007669"/>
    <property type="project" value="UniProtKB-UniPathway"/>
</dbReference>
<dbReference type="AlphaFoldDB" id="A0A6A2XXP7"/>
<evidence type="ECO:0000259" key="7">
    <source>
        <dbReference type="PROSITE" id="PS51698"/>
    </source>
</evidence>
<evidence type="ECO:0000256" key="3">
    <source>
        <dbReference type="ARBA" id="ARBA00012483"/>
    </source>
</evidence>
<dbReference type="Gene3D" id="1.25.10.10">
    <property type="entry name" value="Leucine-rich Repeat Variant"/>
    <property type="match status" value="1"/>
</dbReference>
<feature type="compositionally biased region" description="Polar residues" evidence="6">
    <location>
        <begin position="225"/>
        <end position="238"/>
    </location>
</feature>
<name>A0A6A2XXP7_HIBSY</name>
<evidence type="ECO:0000313" key="8">
    <source>
        <dbReference type="EMBL" id="KAE8674970.1"/>
    </source>
</evidence>
<keyword evidence="4" id="KW-0808">Transferase</keyword>
<comment type="pathway">
    <text evidence="2">Protein modification; protein ubiquitination.</text>
</comment>
<dbReference type="Proteomes" id="UP000436088">
    <property type="component" value="Unassembled WGS sequence"/>
</dbReference>
<feature type="region of interest" description="Disordered" evidence="6">
    <location>
        <begin position="218"/>
        <end position="245"/>
    </location>
</feature>
<dbReference type="PANTHER" id="PTHR35549:SF1">
    <property type="entry name" value="OS04G0584500 PROTEIN"/>
    <property type="match status" value="1"/>
</dbReference>
<dbReference type="InterPro" id="IPR011989">
    <property type="entry name" value="ARM-like"/>
</dbReference>
<evidence type="ECO:0000256" key="6">
    <source>
        <dbReference type="SAM" id="MobiDB-lite"/>
    </source>
</evidence>
<dbReference type="UniPathway" id="UPA00143"/>
<keyword evidence="5" id="KW-0833">Ubl conjugation pathway</keyword>
<organism evidence="8 9">
    <name type="scientific">Hibiscus syriacus</name>
    <name type="common">Rose of Sharon</name>
    <dbReference type="NCBI Taxonomy" id="106335"/>
    <lineage>
        <taxon>Eukaryota</taxon>
        <taxon>Viridiplantae</taxon>
        <taxon>Streptophyta</taxon>
        <taxon>Embryophyta</taxon>
        <taxon>Tracheophyta</taxon>
        <taxon>Spermatophyta</taxon>
        <taxon>Magnoliopsida</taxon>
        <taxon>eudicotyledons</taxon>
        <taxon>Gunneridae</taxon>
        <taxon>Pentapetalae</taxon>
        <taxon>rosids</taxon>
        <taxon>malvids</taxon>
        <taxon>Malvales</taxon>
        <taxon>Malvaceae</taxon>
        <taxon>Malvoideae</taxon>
        <taxon>Hibiscus</taxon>
    </lineage>
</organism>
<dbReference type="InterPro" id="IPR055566">
    <property type="entry name" value="ARM_LIN"/>
</dbReference>
<dbReference type="InterPro" id="IPR013083">
    <property type="entry name" value="Znf_RING/FYVE/PHD"/>
</dbReference>
<dbReference type="Pfam" id="PF04564">
    <property type="entry name" value="U-box"/>
    <property type="match status" value="1"/>
</dbReference>
<evidence type="ECO:0000256" key="5">
    <source>
        <dbReference type="ARBA" id="ARBA00022786"/>
    </source>
</evidence>
<dbReference type="EMBL" id="VEPZ02001408">
    <property type="protein sequence ID" value="KAE8674970.1"/>
    <property type="molecule type" value="Genomic_DNA"/>
</dbReference>
<dbReference type="SUPFAM" id="SSF48371">
    <property type="entry name" value="ARM repeat"/>
    <property type="match status" value="1"/>
</dbReference>
<gene>
    <name evidence="8" type="ORF">F3Y22_tig00111708pilonHSYRG00397</name>
</gene>
<sequence length="826" mass="92435">MHLGTTGRVNCGEVERREDFRRKEIVKNAFANVGRHSLGRQDTRNDNASTKYPIGRRSNSDTHRNNPKQRNAAYDNANRDGHREKHDDLVPTVPQPALDKVAVQVVEKPSEFVSAKELKKASLQLSVITGLNSNDLMDGFMFGVPNSCCPRVLIFTSARMNLLPKLWDDLFFSASQGLDWLTEGIEAPFPRIRVPSVSVGDIQQEDLLAHSPVLANPTKTVKDPYQNNGEASSNSPQDDASFLEDGVSSTAEEEWKLPGLSMLQEKRNLQYMADNCKRLRRATYNYELTLFGLPNLSEELHETYRCCDEETLFSNMHKGFVCPLTGKLFEDPVTLETGQTFERVAIKEWFNQGNKTCPVTGKSLDYLFVPYTNIILKRVIDGLKTDDSAKNLALAFLIVGNSEEQGLPRREETAIFTLNLFLTTVSKEERLMNAKHLISLGGLPFLIQRFKPGNMEENICVAALLSCCIEADSICRYPIVRDINKQCLFELVCCEQVNLRTNAVLLLVELICLSRFVINSVLNSVSTLSLVVVRGKMSHNFLATCRMKRMNLMHVVHDYLQNSPPVQRPLVATLLLNIDLLVDPKKYGLYRQQAVDAITEALDSSLTDEEVREKCCRALLILGGCFSLTRNLLTEDWILKVAGVNDDREANSEEDLNIGDEDEEHAIAEWSRNLSAALVGGGKKSFLEAISKSLSSGYQDLVTACLTTIAWLTGVLPSPTGAELQQTICTLIPQLKQSLESGEQVKHKIFASMSFLNSSKVPAQPLLMSQTYLTMFFKPEDSAYGKEYRVLLMTIAEEMVIPLRCLADITWTAKELYTITSATTDL</sequence>
<dbReference type="PROSITE" id="PS51698">
    <property type="entry name" value="U_BOX"/>
    <property type="match status" value="1"/>
</dbReference>